<comment type="caution">
    <text evidence="2">The sequence shown here is derived from an EMBL/GenBank/DDBJ whole genome shotgun (WGS) entry which is preliminary data.</text>
</comment>
<gene>
    <name evidence="2" type="ORF">FCI23_49690</name>
</gene>
<keyword evidence="3" id="KW-1185">Reference proteome</keyword>
<dbReference type="AlphaFoldDB" id="A0A4U0RNI0"/>
<protein>
    <recommendedName>
        <fullName evidence="1">Novel STAND NTPase 1 domain-containing protein</fullName>
    </recommendedName>
</protein>
<dbReference type="RefSeq" id="WP_136730576.1">
    <property type="nucleotide sequence ID" value="NZ_SUMC01000144.1"/>
</dbReference>
<dbReference type="InterPro" id="IPR049052">
    <property type="entry name" value="nSTAND1"/>
</dbReference>
<dbReference type="EMBL" id="SUMC01000144">
    <property type="protein sequence ID" value="TJZ97451.1"/>
    <property type="molecule type" value="Genomic_DNA"/>
</dbReference>
<dbReference type="Pfam" id="PF20703">
    <property type="entry name" value="nSTAND1"/>
    <property type="match status" value="1"/>
</dbReference>
<evidence type="ECO:0000313" key="3">
    <source>
        <dbReference type="Proteomes" id="UP000305778"/>
    </source>
</evidence>
<name>A0A4U0RNI0_9ACTN</name>
<reference evidence="2 3" key="1">
    <citation type="submission" date="2019-04" db="EMBL/GenBank/DDBJ databases">
        <title>Streptomyces oryziradicis sp. nov., a novel actinomycete isolated from rhizosphere soil of rice (Oryza sativa L.).</title>
        <authorList>
            <person name="Li C."/>
        </authorList>
    </citation>
    <scope>NUCLEOTIDE SEQUENCE [LARGE SCALE GENOMIC DNA]</scope>
    <source>
        <strain evidence="2 3">NEAU-C40</strain>
    </source>
</reference>
<dbReference type="Proteomes" id="UP000305778">
    <property type="component" value="Unassembled WGS sequence"/>
</dbReference>
<proteinExistence type="predicted"/>
<dbReference type="SUPFAM" id="SSF52540">
    <property type="entry name" value="P-loop containing nucleoside triphosphate hydrolases"/>
    <property type="match status" value="1"/>
</dbReference>
<evidence type="ECO:0000259" key="1">
    <source>
        <dbReference type="Pfam" id="PF20703"/>
    </source>
</evidence>
<feature type="domain" description="Novel STAND NTPase 1" evidence="1">
    <location>
        <begin position="20"/>
        <end position="234"/>
    </location>
</feature>
<evidence type="ECO:0000313" key="2">
    <source>
        <dbReference type="EMBL" id="TJZ97451.1"/>
    </source>
</evidence>
<dbReference type="InterPro" id="IPR027417">
    <property type="entry name" value="P-loop_NTPase"/>
</dbReference>
<organism evidence="2 3">
    <name type="scientific">Actinacidiphila oryziradicis</name>
    <dbReference type="NCBI Taxonomy" id="2571141"/>
    <lineage>
        <taxon>Bacteria</taxon>
        <taxon>Bacillati</taxon>
        <taxon>Actinomycetota</taxon>
        <taxon>Actinomycetes</taxon>
        <taxon>Kitasatosporales</taxon>
        <taxon>Streptomycetaceae</taxon>
        <taxon>Actinacidiphila</taxon>
    </lineage>
</organism>
<accession>A0A4U0RNI0</accession>
<dbReference type="CDD" id="cd00267">
    <property type="entry name" value="ABC_ATPase"/>
    <property type="match status" value="1"/>
</dbReference>
<dbReference type="OrthoDB" id="414967at2"/>
<sequence length="276" mass="28367">MPGTRGCCAPGRPADGCRPTFFHGRAAESAEEQVTGQRWTCLVGPSGCGKSSLALAGVVPRLRAGGFAVAVLRPASGSGPAATLAAALLPLLEPDFSESARLAVLPKVTALLTRGTLPNVVARVLHRQECDRLLIIVDQLEEAFGAAPETASELAALLFSDRPVLTTLRADFLEAVLAHPTTGPALRRGLYALGPLEPGQLREVVTAPVDAGPGVGYESGIVERVYEELGGVTGDWTAGSAAGGPSTCCRASPRWPPLTPGCASAPPTSAPRHTPT</sequence>